<dbReference type="InterPro" id="IPR050832">
    <property type="entry name" value="Bact_Acetyltransf"/>
</dbReference>
<evidence type="ECO:0000256" key="2">
    <source>
        <dbReference type="ARBA" id="ARBA00023315"/>
    </source>
</evidence>
<dbReference type="CDD" id="cd04301">
    <property type="entry name" value="NAT_SF"/>
    <property type="match status" value="1"/>
</dbReference>
<dbReference type="InterPro" id="IPR000182">
    <property type="entry name" value="GNAT_dom"/>
</dbReference>
<comment type="caution">
    <text evidence="4">The sequence shown here is derived from an EMBL/GenBank/DDBJ whole genome shotgun (WGS) entry which is preliminary data.</text>
</comment>
<proteinExistence type="predicted"/>
<evidence type="ECO:0000313" key="4">
    <source>
        <dbReference type="EMBL" id="NEA88852.1"/>
    </source>
</evidence>
<dbReference type="PANTHER" id="PTHR43877">
    <property type="entry name" value="AMINOALKYLPHOSPHONATE N-ACETYLTRANSFERASE-RELATED-RELATED"/>
    <property type="match status" value="1"/>
</dbReference>
<dbReference type="PROSITE" id="PS51186">
    <property type="entry name" value="GNAT"/>
    <property type="match status" value="1"/>
</dbReference>
<dbReference type="InterPro" id="IPR016181">
    <property type="entry name" value="Acyl_CoA_acyltransferase"/>
</dbReference>
<sequence>MRPMRESDLAALARLDEELFPDWAYPYFVLRQLHDLCGARMLVLDDDGDGLVGYAVAARTSDGRRGWVLALGVTRGARGCGWGRALLRACVDGLREDGAEEIRLTVEPANDSALALYRSLGFTEVERRADYYGRGADRLVLALRPTRP</sequence>
<protein>
    <submittedName>
        <fullName evidence="4">GNAT family N-acetyltransferase</fullName>
    </submittedName>
</protein>
<dbReference type="RefSeq" id="WP_164335980.1">
    <property type="nucleotide sequence ID" value="NZ_JAAGMD010000654.1"/>
</dbReference>
<dbReference type="Pfam" id="PF00583">
    <property type="entry name" value="Acetyltransf_1"/>
    <property type="match status" value="1"/>
</dbReference>
<evidence type="ECO:0000256" key="1">
    <source>
        <dbReference type="ARBA" id="ARBA00022679"/>
    </source>
</evidence>
<dbReference type="EMBL" id="JAAGMD010000654">
    <property type="protein sequence ID" value="NEA88852.1"/>
    <property type="molecule type" value="Genomic_DNA"/>
</dbReference>
<feature type="domain" description="N-acetyltransferase" evidence="3">
    <location>
        <begin position="1"/>
        <end position="144"/>
    </location>
</feature>
<dbReference type="PANTHER" id="PTHR43877:SF2">
    <property type="entry name" value="AMINOALKYLPHOSPHONATE N-ACETYLTRANSFERASE-RELATED"/>
    <property type="match status" value="1"/>
</dbReference>
<reference evidence="4" key="1">
    <citation type="submission" date="2020-01" db="EMBL/GenBank/DDBJ databases">
        <title>Insect and environment-associated Actinomycetes.</title>
        <authorList>
            <person name="Currrie C."/>
            <person name="Chevrette M."/>
            <person name="Carlson C."/>
            <person name="Stubbendieck R."/>
            <person name="Wendt-Pienkowski E."/>
        </authorList>
    </citation>
    <scope>NUCLEOTIDE SEQUENCE</scope>
    <source>
        <strain evidence="4">SID14436</strain>
    </source>
</reference>
<keyword evidence="1 4" id="KW-0808">Transferase</keyword>
<dbReference type="GO" id="GO:0016747">
    <property type="term" value="F:acyltransferase activity, transferring groups other than amino-acyl groups"/>
    <property type="evidence" value="ECO:0007669"/>
    <property type="project" value="InterPro"/>
</dbReference>
<dbReference type="Gene3D" id="3.40.630.30">
    <property type="match status" value="1"/>
</dbReference>
<gene>
    <name evidence="4" type="ORF">G3I53_23105</name>
</gene>
<keyword evidence="2" id="KW-0012">Acyltransferase</keyword>
<name>A0A6G3QZS6_9ACTN</name>
<evidence type="ECO:0000259" key="3">
    <source>
        <dbReference type="PROSITE" id="PS51186"/>
    </source>
</evidence>
<organism evidence="4">
    <name type="scientific">Streptomyces sp. SID14436</name>
    <dbReference type="NCBI Taxonomy" id="2706070"/>
    <lineage>
        <taxon>Bacteria</taxon>
        <taxon>Bacillati</taxon>
        <taxon>Actinomycetota</taxon>
        <taxon>Actinomycetes</taxon>
        <taxon>Kitasatosporales</taxon>
        <taxon>Streptomycetaceae</taxon>
        <taxon>Streptomyces</taxon>
    </lineage>
</organism>
<dbReference type="SUPFAM" id="SSF55729">
    <property type="entry name" value="Acyl-CoA N-acyltransferases (Nat)"/>
    <property type="match status" value="1"/>
</dbReference>
<dbReference type="AlphaFoldDB" id="A0A6G3QZS6"/>
<accession>A0A6G3QZS6</accession>